<name>A0ABN5JKT5_FUSVA</name>
<keyword evidence="3" id="KW-1185">Reference proteome</keyword>
<dbReference type="GeneID" id="77468663"/>
<evidence type="ECO:0000313" key="3">
    <source>
        <dbReference type="Proteomes" id="UP000241238"/>
    </source>
</evidence>
<dbReference type="RefSeq" id="WP_005948206.1">
    <property type="nucleotide sequence ID" value="NZ_CP028103.1"/>
</dbReference>
<evidence type="ECO:0000256" key="1">
    <source>
        <dbReference type="SAM" id="SignalP"/>
    </source>
</evidence>
<reference evidence="3" key="1">
    <citation type="journal article" date="2018" name="MSphere">
        <title>Fusobacterium Genomics Using MinION and Illumina Sequencing Enables Genome Completion and Correction.</title>
        <authorList>
            <person name="Todd S.M."/>
            <person name="Settlage R.E."/>
            <person name="Lahmers K.K."/>
            <person name="Slade D.J."/>
        </authorList>
    </citation>
    <scope>NUCLEOTIDE SEQUENCE [LARGE SCALE GENOMIC DNA]</scope>
    <source>
        <strain evidence="3">ATCC 27725</strain>
    </source>
</reference>
<organism evidence="2 3">
    <name type="scientific">Fusobacterium varium ATCC 27725</name>
    <dbReference type="NCBI Taxonomy" id="469618"/>
    <lineage>
        <taxon>Bacteria</taxon>
        <taxon>Fusobacteriati</taxon>
        <taxon>Fusobacteriota</taxon>
        <taxon>Fusobacteriia</taxon>
        <taxon>Fusobacteriales</taxon>
        <taxon>Fusobacteriaceae</taxon>
        <taxon>Fusobacterium</taxon>
    </lineage>
</organism>
<evidence type="ECO:0000313" key="2">
    <source>
        <dbReference type="EMBL" id="AVQ31849.1"/>
    </source>
</evidence>
<proteinExistence type="predicted"/>
<dbReference type="EMBL" id="CP028103">
    <property type="protein sequence ID" value="AVQ31849.1"/>
    <property type="molecule type" value="Genomic_DNA"/>
</dbReference>
<protein>
    <submittedName>
        <fullName evidence="2">Uncharacterized protein</fullName>
    </submittedName>
</protein>
<feature type="signal peptide" evidence="1">
    <location>
        <begin position="1"/>
        <end position="18"/>
    </location>
</feature>
<gene>
    <name evidence="2" type="ORF">C4N18_11720</name>
</gene>
<keyword evidence="1" id="KW-0732">Signal</keyword>
<sequence length="121" mass="13582">MKKTLLGMFCLLSAVAFAGDFDREEHILAGEIYKNFPVLEAGKKIIIKEIDVDIEDDKAVEVDVEFAVGSEVNIGSYDVYAQKISAEINRSIKSTIGNDFKLIKLELDTSGIKNDKKIYRY</sequence>
<feature type="chain" id="PRO_5046494227" evidence="1">
    <location>
        <begin position="19"/>
        <end position="121"/>
    </location>
</feature>
<accession>A0ABN5JKT5</accession>
<dbReference type="Proteomes" id="UP000241238">
    <property type="component" value="Chromosome"/>
</dbReference>